<name>A0A0F9IK34_9ZZZZ</name>
<proteinExistence type="predicted"/>
<sequence>MDTSEEYILMCKKAKEIQKLWNHERGDFFVREKEYYRDTPFVIDFHKKIFNAHWFKKDEKFIWLPRQDQLQGIIIKLYEDNTEKDDYQIRYKRELLNWMINSFDSFVKQNVGKPYKSNDSYPDNLESMEQLWLAFVMKEKYQKTWNGKDWEKNV</sequence>
<comment type="caution">
    <text evidence="1">The sequence shown here is derived from an EMBL/GenBank/DDBJ whole genome shotgun (WGS) entry which is preliminary data.</text>
</comment>
<gene>
    <name evidence="1" type="ORF">LCGC14_1648460</name>
</gene>
<reference evidence="1" key="1">
    <citation type="journal article" date="2015" name="Nature">
        <title>Complex archaea that bridge the gap between prokaryotes and eukaryotes.</title>
        <authorList>
            <person name="Spang A."/>
            <person name="Saw J.H."/>
            <person name="Jorgensen S.L."/>
            <person name="Zaremba-Niedzwiedzka K."/>
            <person name="Martijn J."/>
            <person name="Lind A.E."/>
            <person name="van Eijk R."/>
            <person name="Schleper C."/>
            <person name="Guy L."/>
            <person name="Ettema T.J."/>
        </authorList>
    </citation>
    <scope>NUCLEOTIDE SEQUENCE</scope>
</reference>
<protein>
    <submittedName>
        <fullName evidence="1">Uncharacterized protein</fullName>
    </submittedName>
</protein>
<accession>A0A0F9IK34</accession>
<organism evidence="1">
    <name type="scientific">marine sediment metagenome</name>
    <dbReference type="NCBI Taxonomy" id="412755"/>
    <lineage>
        <taxon>unclassified sequences</taxon>
        <taxon>metagenomes</taxon>
        <taxon>ecological metagenomes</taxon>
    </lineage>
</organism>
<dbReference type="EMBL" id="LAZR01013831">
    <property type="protein sequence ID" value="KKM20144.1"/>
    <property type="molecule type" value="Genomic_DNA"/>
</dbReference>
<evidence type="ECO:0000313" key="1">
    <source>
        <dbReference type="EMBL" id="KKM20144.1"/>
    </source>
</evidence>
<dbReference type="AlphaFoldDB" id="A0A0F9IK34"/>